<sequence length="291" mass="32853">MAEGKFSVIIVSWNVKAELELCLASLMRERNGEPGFTVTVVDNASADGTAAMVRQKFPDFKLITQEENIGFARACNLGAQDSQADYLVFLNPDTEITTGFFSDLERSFIHHPQAGVIGGHIINPDGSTQPSVRNFPGLWVGLLEATKLLGRCPWLAPQYLLPQFNYRETQAVAQVMGACLAVRNSVWQELGGFDNKFFLWFEEVDFCKRVNLAGYEVWYDHHISLVHIKASSFSQISATARHRYFMKSLVRYLYKHVGLVSAGLVWLLSRPWFIVSYFYDHIISPKTSQAD</sequence>
<accession>A0A1G2Q449</accession>
<dbReference type="PANTHER" id="PTHR43179">
    <property type="entry name" value="RHAMNOSYLTRANSFERASE WBBL"/>
    <property type="match status" value="1"/>
</dbReference>
<dbReference type="Pfam" id="PF00535">
    <property type="entry name" value="Glycos_transf_2"/>
    <property type="match status" value="1"/>
</dbReference>
<evidence type="ECO:0000259" key="1">
    <source>
        <dbReference type="Pfam" id="PF00535"/>
    </source>
</evidence>
<name>A0A1G2Q449_9BACT</name>
<dbReference type="EMBL" id="MHTB01000016">
    <property type="protein sequence ID" value="OHA55356.1"/>
    <property type="molecule type" value="Genomic_DNA"/>
</dbReference>
<evidence type="ECO:0000313" key="3">
    <source>
        <dbReference type="Proteomes" id="UP000178936"/>
    </source>
</evidence>
<proteinExistence type="predicted"/>
<reference evidence="2 3" key="1">
    <citation type="journal article" date="2016" name="Nat. Commun.">
        <title>Thousands of microbial genomes shed light on interconnected biogeochemical processes in an aquifer system.</title>
        <authorList>
            <person name="Anantharaman K."/>
            <person name="Brown C.T."/>
            <person name="Hug L.A."/>
            <person name="Sharon I."/>
            <person name="Castelle C.J."/>
            <person name="Probst A.J."/>
            <person name="Thomas B.C."/>
            <person name="Singh A."/>
            <person name="Wilkins M.J."/>
            <person name="Karaoz U."/>
            <person name="Brodie E.L."/>
            <person name="Williams K.H."/>
            <person name="Hubbard S.S."/>
            <person name="Banfield J.F."/>
        </authorList>
    </citation>
    <scope>NUCLEOTIDE SEQUENCE [LARGE SCALE GENOMIC DNA]</scope>
</reference>
<gene>
    <name evidence="2" type="ORF">A2226_01135</name>
</gene>
<organism evidence="2 3">
    <name type="scientific">Candidatus Veblenbacteria bacterium RIFOXYA2_FULL_43_9</name>
    <dbReference type="NCBI Taxonomy" id="1802425"/>
    <lineage>
        <taxon>Bacteria</taxon>
        <taxon>Candidatus Vebleniibacteriota</taxon>
    </lineage>
</organism>
<protein>
    <recommendedName>
        <fullName evidence="1">Glycosyltransferase 2-like domain-containing protein</fullName>
    </recommendedName>
</protein>
<dbReference type="InterPro" id="IPR029044">
    <property type="entry name" value="Nucleotide-diphossugar_trans"/>
</dbReference>
<comment type="caution">
    <text evidence="2">The sequence shown here is derived from an EMBL/GenBank/DDBJ whole genome shotgun (WGS) entry which is preliminary data.</text>
</comment>
<dbReference type="SUPFAM" id="SSF53448">
    <property type="entry name" value="Nucleotide-diphospho-sugar transferases"/>
    <property type="match status" value="1"/>
</dbReference>
<dbReference type="Gene3D" id="3.90.550.10">
    <property type="entry name" value="Spore Coat Polysaccharide Biosynthesis Protein SpsA, Chain A"/>
    <property type="match status" value="1"/>
</dbReference>
<dbReference type="CDD" id="cd04186">
    <property type="entry name" value="GT_2_like_c"/>
    <property type="match status" value="1"/>
</dbReference>
<dbReference type="Proteomes" id="UP000178936">
    <property type="component" value="Unassembled WGS sequence"/>
</dbReference>
<dbReference type="AlphaFoldDB" id="A0A1G2Q449"/>
<dbReference type="InterPro" id="IPR001173">
    <property type="entry name" value="Glyco_trans_2-like"/>
</dbReference>
<dbReference type="PANTHER" id="PTHR43179:SF7">
    <property type="entry name" value="RHAMNOSYLTRANSFERASE WBBL"/>
    <property type="match status" value="1"/>
</dbReference>
<evidence type="ECO:0000313" key="2">
    <source>
        <dbReference type="EMBL" id="OHA55356.1"/>
    </source>
</evidence>
<feature type="domain" description="Glycosyltransferase 2-like" evidence="1">
    <location>
        <begin position="7"/>
        <end position="133"/>
    </location>
</feature>